<evidence type="ECO:0000313" key="3">
    <source>
        <dbReference type="EMBL" id="QJE29304.1"/>
    </source>
</evidence>
<dbReference type="GO" id="GO:0000155">
    <property type="term" value="F:phosphorelay sensor kinase activity"/>
    <property type="evidence" value="ECO:0007669"/>
    <property type="project" value="InterPro"/>
</dbReference>
<dbReference type="InterPro" id="IPR010559">
    <property type="entry name" value="Sig_transdc_His_kin_internal"/>
</dbReference>
<reference evidence="3 4" key="1">
    <citation type="submission" date="2020-04" db="EMBL/GenBank/DDBJ databases">
        <title>Complete Genomes and Methylome analysis of CBBP consortium that reverse antibiotic-induced susceptibility to vancomycin-resistant Enterococcus faecium infection.</title>
        <authorList>
            <person name="Fomenkov A."/>
            <person name="Zhang Z."/>
            <person name="Pamer E."/>
            <person name="Roberts R.J."/>
        </authorList>
    </citation>
    <scope>NUCLEOTIDE SEQUENCE [LARGE SCALE GENOMIC DNA]</scope>
    <source>
        <strain evidence="4">CBBP</strain>
    </source>
</reference>
<keyword evidence="3" id="KW-0418">Kinase</keyword>
<gene>
    <name evidence="3" type="ORF">HHO38_13730</name>
</gene>
<sequence length="339" mass="40092">MSSFETSISRKLPLVSLISAIFIIYTNIAWIPWELSFLSKSEYFGFFAFFTYRFLFFLTFIYLLLRYNLGKLQTSLFTKRLWKNFLFSFIAYLFYATISFGISFCTRKTDCMGSILIFQFFVTCLLCTFIGYISMLFTKQREKEQEIEKLRIESLQSRCDALANQINPHFFFNALNGISSLIRKKNDEHTLFYVTKLSDIFRYILQSDKRGLVSLKDELMFIEAFRHVMEVRFANKLTFTIEVPEDKWNLRIPVLSLLPLVENATVHNIIDSDHRMDIRIELNERMELVVTNPIYPKLTPPDTNGTGLKNLENRFLLLMDKQIRVESDEQMFKVYLPLK</sequence>
<feature type="domain" description="Signal transduction histidine kinase internal region" evidence="2">
    <location>
        <begin position="158"/>
        <end position="237"/>
    </location>
</feature>
<accession>A0A7L5EET5</accession>
<keyword evidence="1" id="KW-1133">Transmembrane helix</keyword>
<keyword evidence="1" id="KW-0472">Membrane</keyword>
<name>A0A7L5EET5_PARDI</name>
<dbReference type="Proteomes" id="UP000501982">
    <property type="component" value="Chromosome"/>
</dbReference>
<proteinExistence type="predicted"/>
<dbReference type="Pfam" id="PF06580">
    <property type="entry name" value="His_kinase"/>
    <property type="match status" value="1"/>
</dbReference>
<evidence type="ECO:0000256" key="1">
    <source>
        <dbReference type="SAM" id="Phobius"/>
    </source>
</evidence>
<dbReference type="RefSeq" id="WP_170105865.1">
    <property type="nucleotide sequence ID" value="NZ_CP051672.1"/>
</dbReference>
<feature type="transmembrane region" description="Helical" evidence="1">
    <location>
        <begin position="12"/>
        <end position="31"/>
    </location>
</feature>
<dbReference type="AlphaFoldDB" id="A0A7L5EET5"/>
<organism evidence="3 4">
    <name type="scientific">Parabacteroides distasonis</name>
    <dbReference type="NCBI Taxonomy" id="823"/>
    <lineage>
        <taxon>Bacteria</taxon>
        <taxon>Pseudomonadati</taxon>
        <taxon>Bacteroidota</taxon>
        <taxon>Bacteroidia</taxon>
        <taxon>Bacteroidales</taxon>
        <taxon>Tannerellaceae</taxon>
        <taxon>Parabacteroides</taxon>
    </lineage>
</organism>
<dbReference type="EMBL" id="CP051672">
    <property type="protein sequence ID" value="QJE29304.1"/>
    <property type="molecule type" value="Genomic_DNA"/>
</dbReference>
<dbReference type="PANTHER" id="PTHR34220">
    <property type="entry name" value="SENSOR HISTIDINE KINASE YPDA"/>
    <property type="match status" value="1"/>
</dbReference>
<feature type="transmembrane region" description="Helical" evidence="1">
    <location>
        <begin position="43"/>
        <end position="65"/>
    </location>
</feature>
<keyword evidence="1" id="KW-0812">Transmembrane</keyword>
<dbReference type="GO" id="GO:0016020">
    <property type="term" value="C:membrane"/>
    <property type="evidence" value="ECO:0007669"/>
    <property type="project" value="InterPro"/>
</dbReference>
<evidence type="ECO:0000259" key="2">
    <source>
        <dbReference type="Pfam" id="PF06580"/>
    </source>
</evidence>
<feature type="transmembrane region" description="Helical" evidence="1">
    <location>
        <begin position="85"/>
        <end position="104"/>
    </location>
</feature>
<dbReference type="InterPro" id="IPR050640">
    <property type="entry name" value="Bact_2-comp_sensor_kinase"/>
</dbReference>
<feature type="transmembrane region" description="Helical" evidence="1">
    <location>
        <begin position="116"/>
        <end position="137"/>
    </location>
</feature>
<protein>
    <submittedName>
        <fullName evidence="3">Histidine kinase</fullName>
    </submittedName>
</protein>
<evidence type="ECO:0000313" key="4">
    <source>
        <dbReference type="Proteomes" id="UP000501982"/>
    </source>
</evidence>
<dbReference type="PANTHER" id="PTHR34220:SF7">
    <property type="entry name" value="SENSOR HISTIDINE KINASE YPDA"/>
    <property type="match status" value="1"/>
</dbReference>
<keyword evidence="3" id="KW-0808">Transferase</keyword>